<feature type="compositionally biased region" description="Low complexity" evidence="1">
    <location>
        <begin position="1"/>
        <end position="20"/>
    </location>
</feature>
<protein>
    <recommendedName>
        <fullName evidence="4">DUF659 domain-containing protein</fullName>
    </recommendedName>
</protein>
<evidence type="ECO:0000313" key="2">
    <source>
        <dbReference type="EMBL" id="KAL0064720.1"/>
    </source>
</evidence>
<dbReference type="InterPro" id="IPR012337">
    <property type="entry name" value="RNaseH-like_sf"/>
</dbReference>
<sequence length="481" mass="53329">MDVSTSSGLLSSGLATSPPSTIGPGDSVSQVGSITGSPSTGEIPSPGEPPAKRSRKSSTRSAATQSTPQQWNDTLQNKFETQIAQITASQGLPLSWVENPEWENFLWEFLPGAHNLSQGRLTWIIIPRTLAVMQGVARGPLQGSMGTLQADGWSGINSVHTFTVRVHDASLEQKTADNLLLLRKDVIQTVQSDWKVEIIAFTTDASGEARKAHHLLAQEYPHIVTPDCFAHQVNLIVGDYFKVNKGFLQYSKDTTELIGWLQSKTYVLALIRQIQITNGGPFLAGHDIMRRNNPAQCQLVTGNKKAQEMAWEMIDIIQDSKFWAAITCIKSHLEPLAIAANITQAATCWLDQVMFTLGFLYYKFLQFTDPQDGAIRQVVLGSISEHWNKCDWQDVGLGCAILNPFVSLSSFHHIEQLSKNGILQLMQRLWTQFYNSNAPQELLTNINDYFDRKGSFIAVESVAVMHLNLAANEARTRIFLC</sequence>
<feature type="compositionally biased region" description="Low complexity" evidence="1">
    <location>
        <begin position="59"/>
        <end position="70"/>
    </location>
</feature>
<gene>
    <name evidence="2" type="ORF">AAF712_008266</name>
</gene>
<dbReference type="SUPFAM" id="SSF53098">
    <property type="entry name" value="Ribonuclease H-like"/>
    <property type="match status" value="1"/>
</dbReference>
<reference evidence="2 3" key="1">
    <citation type="submission" date="2024-05" db="EMBL/GenBank/DDBJ databases">
        <title>A draft genome resource for the thread blight pathogen Marasmius tenuissimus strain MS-2.</title>
        <authorList>
            <person name="Yulfo-Soto G.E."/>
            <person name="Baruah I.K."/>
            <person name="Amoako-Attah I."/>
            <person name="Bukari Y."/>
            <person name="Meinhardt L.W."/>
            <person name="Bailey B.A."/>
            <person name="Cohen S.P."/>
        </authorList>
    </citation>
    <scope>NUCLEOTIDE SEQUENCE [LARGE SCALE GENOMIC DNA]</scope>
    <source>
        <strain evidence="2 3">MS-2</strain>
    </source>
</reference>
<dbReference type="Proteomes" id="UP001437256">
    <property type="component" value="Unassembled WGS sequence"/>
</dbReference>
<dbReference type="EMBL" id="JBBXMP010000057">
    <property type="protein sequence ID" value="KAL0064720.1"/>
    <property type="molecule type" value="Genomic_DNA"/>
</dbReference>
<organism evidence="2 3">
    <name type="scientific">Marasmius tenuissimus</name>
    <dbReference type="NCBI Taxonomy" id="585030"/>
    <lineage>
        <taxon>Eukaryota</taxon>
        <taxon>Fungi</taxon>
        <taxon>Dikarya</taxon>
        <taxon>Basidiomycota</taxon>
        <taxon>Agaricomycotina</taxon>
        <taxon>Agaricomycetes</taxon>
        <taxon>Agaricomycetidae</taxon>
        <taxon>Agaricales</taxon>
        <taxon>Marasmiineae</taxon>
        <taxon>Marasmiaceae</taxon>
        <taxon>Marasmius</taxon>
    </lineage>
</organism>
<feature type="region of interest" description="Disordered" evidence="1">
    <location>
        <begin position="1"/>
        <end position="72"/>
    </location>
</feature>
<name>A0ABR2ZTT3_9AGAR</name>
<accession>A0ABR2ZTT3</accession>
<evidence type="ECO:0000256" key="1">
    <source>
        <dbReference type="SAM" id="MobiDB-lite"/>
    </source>
</evidence>
<evidence type="ECO:0008006" key="4">
    <source>
        <dbReference type="Google" id="ProtNLM"/>
    </source>
</evidence>
<comment type="caution">
    <text evidence="2">The sequence shown here is derived from an EMBL/GenBank/DDBJ whole genome shotgun (WGS) entry which is preliminary data.</text>
</comment>
<proteinExistence type="predicted"/>
<evidence type="ECO:0000313" key="3">
    <source>
        <dbReference type="Proteomes" id="UP001437256"/>
    </source>
</evidence>
<feature type="compositionally biased region" description="Polar residues" evidence="1">
    <location>
        <begin position="27"/>
        <end position="42"/>
    </location>
</feature>
<keyword evidence="3" id="KW-1185">Reference proteome</keyword>